<keyword evidence="2" id="KW-1185">Reference proteome</keyword>
<evidence type="ECO:0000313" key="2">
    <source>
        <dbReference type="Proteomes" id="UP001064048"/>
    </source>
</evidence>
<evidence type="ECO:0000313" key="1">
    <source>
        <dbReference type="EMBL" id="KAI8437142.1"/>
    </source>
</evidence>
<protein>
    <submittedName>
        <fullName evidence="1">Uncharacterized protein</fullName>
    </submittedName>
</protein>
<reference evidence="1 2" key="1">
    <citation type="journal article" date="2022" name="Genome Biol. Evol.">
        <title>The Spruce Budworm Genome: Reconstructing the Evolutionary History of Antifreeze Proteins.</title>
        <authorList>
            <person name="Beliveau C."/>
            <person name="Gagne P."/>
            <person name="Picq S."/>
            <person name="Vernygora O."/>
            <person name="Keeling C.I."/>
            <person name="Pinkney K."/>
            <person name="Doucet D."/>
            <person name="Wen F."/>
            <person name="Johnston J.S."/>
            <person name="Maaroufi H."/>
            <person name="Boyle B."/>
            <person name="Laroche J."/>
            <person name="Dewar K."/>
            <person name="Juretic N."/>
            <person name="Blackburn G."/>
            <person name="Nisole A."/>
            <person name="Brunet B."/>
            <person name="Brandao M."/>
            <person name="Lumley L."/>
            <person name="Duan J."/>
            <person name="Quan G."/>
            <person name="Lucarotti C.J."/>
            <person name="Roe A.D."/>
            <person name="Sperling F.A.H."/>
            <person name="Levesque R.C."/>
            <person name="Cusson M."/>
        </authorList>
    </citation>
    <scope>NUCLEOTIDE SEQUENCE [LARGE SCALE GENOMIC DNA]</scope>
    <source>
        <strain evidence="1">Glfc:IPQL:Cfum</strain>
    </source>
</reference>
<comment type="caution">
    <text evidence="1">The sequence shown here is derived from an EMBL/GenBank/DDBJ whole genome shotgun (WGS) entry which is preliminary data.</text>
</comment>
<sequence>MHIHGVATAMHCAASSSEPRVVCYYTNWSVYRPGTARFNPQNINPYLCTHLIYAFGGFTKDNTLKPFDKYQDIEKGGYAKFTGLKTYNKNLKTMLAIGGWNEGSTRFSPMDYTIKYYLENGADRDKLVLGIPTYGRSYTLFNADAICEALKSKKTKRAISSDDEESDEESSEEEAEDEPWTVVHPNPSAMGPVAYKGNQSTDNAVVERPKSSGSSSRRRNRPTTSTARPAAKAKTNNRKSGSSNAKDTTPTWTIATPEPPTTPDPGADFKCKDEGFFQHPRDCKKYFWCLDSGPSNLGIVAHQFTCLFFNKAADSCDFARNVLCKIPSSTTAAPTTKAASTTTTTRKPVKLSTKSSAEYEDDVEDSVDVDAEDPKVLKELIDLIKKVGGVEQLEKQLHLSDSSSDGAITTTPSSFNKNLYKKVLERTIARSKQGSNNIFESGQSRQRGPQNAGLAATADNDKLLRKDRPQNALFERPASFVAVSDTPESLDIQSARRENIPEYVTIRRQRPTTEETTTAQYQLPDPEEESQETILEKEISSPSLLSQPQYTSIVRSRSTTSPPSEEPDTPEPTTVLSVQISSLLNSPEAETSPEPISTTEITEPPTTTTTTTTTAAPSSASTRRTILRRRGSTTTPTSTAVPSTTQVSSRNYTFVRRRRPVARPNEITSDSDETAELNRKIRSTTPDSREINGARAAGEVRPIRRFRSRLQSSTDDSIPAEASTIPRGQFRPHLEQDEIISLTPVDFNSDDETPTFVSRQSFTSRRFRGRTSTTLADRAQDSEVSAATLDVRRPSFLSRGRGRFTVSSTTEGLEFSTSEATVAPRRPAFARFTPRPFSRSTTPATTADDDTEENVDEIVTKKTPPKFSFTRLRPSSSTAEPIVQAQRVSFPSRQSSTQQTLTSDVDEEEQDKNEDITLSESAIEEKEHEDLDANEEEEETSDTPKGRIVIKRLRTPSSSTAESTVSTETIPINDLGKRKFRVIRRRPTSTPASEVSHESATEPSTPITPRNKIRKVIRKKIKPAEDEPGIIAKSIDSLNSFNQDTSTEILTNYGEKTRPSLTSSFTEAPIITTRLPKKEAIAEVIDNNKEDEYSEKEEEKINEEVTTENQQTGQSYTKEETPEEVSSDNTNKPDVLLETSQKAIDLSENDSQPSIEPSSESPTTEVEEPSPETTTTSTTPLTSPSSRSRAPYRPAKRIFTSTTESSSPLSSRTFSRKFNPGVYTSPATVDRDTIKPSSRRPFPSRTFTRRPFSTSTTTPEPEDEEFSEEILDVEPEEELVLVPPSKLFTRKPDLNDDDFQDSEEALDDETSEEDKPTTTSKKPYKPRVVNSNTFRTSTSTTELPKRFGTSQNRTSIYNRSSPNKPVDPKSKRVQNVPTGYNRPVTLPATETETETAKSESSETTNDVTEESTSTNASTDFDMSTGGDDYLSMTEISGTTLTDIAETLSTNTIQYETATEEMEIDNNSDDFLEYTEQTTNYPSTHDTTFDAQTETENIHQDTEGTTKSILETTIASTAAPIIKTQFDKLFSVSRVVEVSSKLDKHRLNKNNESRLIEEGKIMIEKKPMVDKIGEVSRFSLIKIVEDEIPIYLTKYGHIYPVENPPDNPIRIDEGRNARALSNFAEGPRENLVASESINEAYRHVTKEANKPSNDIPKHRVEHIQSDDFLSYINDDKKLDKSSENAYPQWQFVPAAYENEQNKAAKSFEIITPRSMLTNPSTLPLEALFKTENPKMAKKISDEKGSQPFVVYSASVPTQNEEANIVKVEVLKPEVGRSIVTFAKGQEFQGASVDHSTIQYPINITILPKTSTTSSATTTVLTTSTEKTNTSPIIELLTTQPTTVTTETEVTTTEIPSTTETMPEEVTTVKISPLDSKRKFAFPRRPIIKPSNLTRVNPVPRTSKKINATVVTNILKSNKTSGFNPSNSRFTANRAQNVPVDFRKKGNTPKVAPKVAARNITTEAPRTTTERKLYFKPIRPNLRPAFVPRKSTTAKRRTKATSAPDTTDTETEPIDTETTTNKYTRRGNNKFKSRKEALNAGRTETKKNEIEIGTRRPSLSGAARSERPTRNFVRRRPGGANATTPLPSPSEVSSTAAPAASRRPFRVASRRRPAPATTSTTQASAQASTAGLASEESLQDIGDTDSIEDPALVTRATPKTSVKIQRRPLVSLKDEARDQNPSATNEEERKRQSKKYSSSIKQNQLEELKTRGQETTTAGSTAAEDYSAETAVAIAAHQLLIAPVPNIPNYDEESEPAKKSTGQTISDYSYTSPQYPDFTDSKTVYSEEFPSTTNFESSSLKNYISTSTGAYDDTTTFIPKTTYNSPKPITTPVYLTLSRSPLSTPSVVSQGISGSPSLGPSTAQYPRGDEYQYLAPVTTPQTPRRQTPKTVQRKISTTLPPTLPPVTTPKPRRVPSKNFQKPFEKIPAPAANTPNKPIENYDYYDDGEERKTFPEETKVVLHEKGVIECLDIGNFPHPSSCKKFISCARIDNGSLLGWEYICPKGLSFDPVGGICNWSAGLGCSEKDM</sequence>
<dbReference type="EMBL" id="CM046117">
    <property type="protein sequence ID" value="KAI8437142.1"/>
    <property type="molecule type" value="Genomic_DNA"/>
</dbReference>
<gene>
    <name evidence="1" type="ORF">MSG28_010491</name>
</gene>
<proteinExistence type="predicted"/>
<name>A0ACC0KLK7_CHOFU</name>
<organism evidence="1 2">
    <name type="scientific">Choristoneura fumiferana</name>
    <name type="common">Spruce budworm moth</name>
    <name type="synonym">Archips fumiferana</name>
    <dbReference type="NCBI Taxonomy" id="7141"/>
    <lineage>
        <taxon>Eukaryota</taxon>
        <taxon>Metazoa</taxon>
        <taxon>Ecdysozoa</taxon>
        <taxon>Arthropoda</taxon>
        <taxon>Hexapoda</taxon>
        <taxon>Insecta</taxon>
        <taxon>Pterygota</taxon>
        <taxon>Neoptera</taxon>
        <taxon>Endopterygota</taxon>
        <taxon>Lepidoptera</taxon>
        <taxon>Glossata</taxon>
        <taxon>Ditrysia</taxon>
        <taxon>Tortricoidea</taxon>
        <taxon>Tortricidae</taxon>
        <taxon>Tortricinae</taxon>
        <taxon>Choristoneura</taxon>
    </lineage>
</organism>
<accession>A0ACC0KLK7</accession>
<dbReference type="Proteomes" id="UP001064048">
    <property type="component" value="Chromosome 17"/>
</dbReference>